<gene>
    <name evidence="2" type="ORF">EYF80_005018</name>
</gene>
<dbReference type="AlphaFoldDB" id="A0A4Z2J521"/>
<sequence>MVNYEQNAVALTHGGRSQRRVPRTCTTCISAEGPGVADGVARAAHREAGGREDDRSMALKRATGDSRESTTSYDLERTRYHSRAKELPPEKSHPRAKPATFLGPLNLFRVSLCLPAVGFINEIVTAVFSACASLPGPRSAPRPPGKSDELSCGVNIQEDKRSETQKSKIIFYVTLDRVPFSEACGGIPLFLLRFCGFYKRPVVLSHKLNLETPKNQAPNPLPLRPLEAPCGPARACTCRALPLAAALRRGPDSGFPRRSASAEVSASAAPSPG</sequence>
<feature type="compositionally biased region" description="Basic and acidic residues" evidence="1">
    <location>
        <begin position="44"/>
        <end position="93"/>
    </location>
</feature>
<proteinExistence type="predicted"/>
<evidence type="ECO:0000313" key="2">
    <source>
        <dbReference type="EMBL" id="TNN84603.1"/>
    </source>
</evidence>
<dbReference type="EMBL" id="SRLO01000025">
    <property type="protein sequence ID" value="TNN84603.1"/>
    <property type="molecule type" value="Genomic_DNA"/>
</dbReference>
<keyword evidence="3" id="KW-1185">Reference proteome</keyword>
<feature type="region of interest" description="Disordered" evidence="1">
    <location>
        <begin position="249"/>
        <end position="273"/>
    </location>
</feature>
<feature type="compositionally biased region" description="Low complexity" evidence="1">
    <location>
        <begin position="259"/>
        <end position="273"/>
    </location>
</feature>
<comment type="caution">
    <text evidence="2">The sequence shown here is derived from an EMBL/GenBank/DDBJ whole genome shotgun (WGS) entry which is preliminary data.</text>
</comment>
<name>A0A4Z2J521_9TELE</name>
<evidence type="ECO:0000313" key="3">
    <source>
        <dbReference type="Proteomes" id="UP000314294"/>
    </source>
</evidence>
<feature type="region of interest" description="Disordered" evidence="1">
    <location>
        <begin position="42"/>
        <end position="95"/>
    </location>
</feature>
<evidence type="ECO:0000256" key="1">
    <source>
        <dbReference type="SAM" id="MobiDB-lite"/>
    </source>
</evidence>
<dbReference type="Proteomes" id="UP000314294">
    <property type="component" value="Unassembled WGS sequence"/>
</dbReference>
<reference evidence="2 3" key="1">
    <citation type="submission" date="2019-03" db="EMBL/GenBank/DDBJ databases">
        <title>First draft genome of Liparis tanakae, snailfish: a comprehensive survey of snailfish specific genes.</title>
        <authorList>
            <person name="Kim W."/>
            <person name="Song I."/>
            <person name="Jeong J.-H."/>
            <person name="Kim D."/>
            <person name="Kim S."/>
            <person name="Ryu S."/>
            <person name="Song J.Y."/>
            <person name="Lee S.K."/>
        </authorList>
    </citation>
    <scope>NUCLEOTIDE SEQUENCE [LARGE SCALE GENOMIC DNA]</scope>
    <source>
        <tissue evidence="2">Muscle</tissue>
    </source>
</reference>
<organism evidence="2 3">
    <name type="scientific">Liparis tanakae</name>
    <name type="common">Tanaka's snailfish</name>
    <dbReference type="NCBI Taxonomy" id="230148"/>
    <lineage>
        <taxon>Eukaryota</taxon>
        <taxon>Metazoa</taxon>
        <taxon>Chordata</taxon>
        <taxon>Craniata</taxon>
        <taxon>Vertebrata</taxon>
        <taxon>Euteleostomi</taxon>
        <taxon>Actinopterygii</taxon>
        <taxon>Neopterygii</taxon>
        <taxon>Teleostei</taxon>
        <taxon>Neoteleostei</taxon>
        <taxon>Acanthomorphata</taxon>
        <taxon>Eupercaria</taxon>
        <taxon>Perciformes</taxon>
        <taxon>Cottioidei</taxon>
        <taxon>Cottales</taxon>
        <taxon>Liparidae</taxon>
        <taxon>Liparis</taxon>
    </lineage>
</organism>
<feature type="region of interest" description="Disordered" evidence="1">
    <location>
        <begin position="1"/>
        <end position="23"/>
    </location>
</feature>
<protein>
    <submittedName>
        <fullName evidence="2">Uncharacterized protein</fullName>
    </submittedName>
</protein>
<accession>A0A4Z2J521</accession>